<dbReference type="KEGG" id="sfug:CNQ36_33230"/>
<keyword evidence="1" id="KW-0614">Plasmid</keyword>
<evidence type="ECO:0000313" key="2">
    <source>
        <dbReference type="Proteomes" id="UP000282170"/>
    </source>
</evidence>
<keyword evidence="2" id="KW-1185">Reference proteome</keyword>
<geneLocation type="plasmid" evidence="1 2">
    <name>p1</name>
</geneLocation>
<dbReference type="EMBL" id="CP023408">
    <property type="protein sequence ID" value="AYL40289.1"/>
    <property type="molecule type" value="Genomic_DNA"/>
</dbReference>
<evidence type="ECO:0000313" key="1">
    <source>
        <dbReference type="EMBL" id="AYL40289.1"/>
    </source>
</evidence>
<proteinExistence type="predicted"/>
<protein>
    <submittedName>
        <fullName evidence="1">Uncharacterized protein</fullName>
    </submittedName>
</protein>
<dbReference type="Proteomes" id="UP000282170">
    <property type="component" value="Plasmid p1"/>
</dbReference>
<reference evidence="1 2" key="1">
    <citation type="submission" date="2017-09" db="EMBL/GenBank/DDBJ databases">
        <authorList>
            <person name="Zhang H."/>
            <person name="Hu S."/>
            <person name="Xu J."/>
            <person name="He Z."/>
        </authorList>
    </citation>
    <scope>NUCLEOTIDE SEQUENCE [LARGE SCALE GENOMIC DNA]</scope>
    <source>
        <strain evidence="1 2">TXX3120</strain>
        <plasmid evidence="1 2">p1</plasmid>
    </source>
</reference>
<dbReference type="AlphaFoldDB" id="A0A494V9N7"/>
<gene>
    <name evidence="1" type="ORF">CNQ36_33230</name>
</gene>
<dbReference type="RefSeq" id="WP_121549453.1">
    <property type="nucleotide sequence ID" value="NZ_CP023408.1"/>
</dbReference>
<organism evidence="1 2">
    <name type="scientific">Streptomyces fungicidicus</name>
    <dbReference type="NCBI Taxonomy" id="68203"/>
    <lineage>
        <taxon>Bacteria</taxon>
        <taxon>Bacillati</taxon>
        <taxon>Actinomycetota</taxon>
        <taxon>Actinomycetes</taxon>
        <taxon>Kitasatosporales</taxon>
        <taxon>Streptomycetaceae</taxon>
        <taxon>Streptomyces</taxon>
    </lineage>
</organism>
<sequence length="76" mass="8301">MTNERPVVIYPPGEDGGRRVRAGVRFLGMAYGLLDVVEFLRLAGLEDADDDWLRGSAMVEWRGGGPDAWLNGPRGA</sequence>
<accession>A0A494V9N7</accession>
<name>A0A494V9N7_9ACTN</name>